<keyword evidence="6" id="KW-0812">Transmembrane</keyword>
<dbReference type="PROSITE" id="PS50082">
    <property type="entry name" value="WD_REPEATS_2"/>
    <property type="match status" value="2"/>
</dbReference>
<keyword evidence="8" id="KW-1185">Reference proteome</keyword>
<dbReference type="SMART" id="SM00320">
    <property type="entry name" value="WD40"/>
    <property type="match status" value="6"/>
</dbReference>
<dbReference type="Gene3D" id="2.130.10.10">
    <property type="entry name" value="YVTN repeat-like/Quinoprotein amine dehydrogenase"/>
    <property type="match status" value="3"/>
</dbReference>
<dbReference type="PROSITE" id="PS50294">
    <property type="entry name" value="WD_REPEATS_REGION"/>
    <property type="match status" value="2"/>
</dbReference>
<dbReference type="GO" id="GO:0005783">
    <property type="term" value="C:endoplasmic reticulum"/>
    <property type="evidence" value="ECO:0007669"/>
    <property type="project" value="Ensembl"/>
</dbReference>
<evidence type="ECO:0000256" key="5">
    <source>
        <dbReference type="SAM" id="MobiDB-lite"/>
    </source>
</evidence>
<reference evidence="7 8" key="1">
    <citation type="submission" date="2017-10" db="EMBL/GenBank/DDBJ databases">
        <title>A new Pekin duck reference genome.</title>
        <authorList>
            <person name="Hou Z.-C."/>
            <person name="Zhou Z.-K."/>
            <person name="Zhu F."/>
            <person name="Hou S.-S."/>
        </authorList>
    </citation>
    <scope>NUCLEOTIDE SEQUENCE [LARGE SCALE GENOMIC DNA]</scope>
</reference>
<dbReference type="GO" id="GO:0019901">
    <property type="term" value="F:protein kinase binding"/>
    <property type="evidence" value="ECO:0007669"/>
    <property type="project" value="Ensembl"/>
</dbReference>
<dbReference type="InterPro" id="IPR001680">
    <property type="entry name" value="WD40_rpt"/>
</dbReference>
<evidence type="ECO:0000256" key="4">
    <source>
        <dbReference type="SAM" id="Coils"/>
    </source>
</evidence>
<reference evidence="7" key="2">
    <citation type="submission" date="2025-08" db="UniProtKB">
        <authorList>
            <consortium name="Ensembl"/>
        </authorList>
    </citation>
    <scope>IDENTIFICATION</scope>
</reference>
<evidence type="ECO:0000256" key="3">
    <source>
        <dbReference type="PROSITE-ProRule" id="PRU00221"/>
    </source>
</evidence>
<accession>A0A493TTW0</accession>
<keyword evidence="1 3" id="KW-0853">WD repeat</keyword>
<feature type="compositionally biased region" description="Low complexity" evidence="5">
    <location>
        <begin position="49"/>
        <end position="59"/>
    </location>
</feature>
<dbReference type="PANTHER" id="PTHR44321:SF1">
    <property type="entry name" value="TRANSDUCIN BETA-LIKE PROTEIN 2"/>
    <property type="match status" value="1"/>
</dbReference>
<evidence type="ECO:0000313" key="8">
    <source>
        <dbReference type="Proteomes" id="UP000016666"/>
    </source>
</evidence>
<dbReference type="GO" id="GO:0071456">
    <property type="term" value="P:cellular response to hypoxia"/>
    <property type="evidence" value="ECO:0007669"/>
    <property type="project" value="Ensembl"/>
</dbReference>
<feature type="region of interest" description="Disordered" evidence="5">
    <location>
        <begin position="41"/>
        <end position="60"/>
    </location>
</feature>
<dbReference type="PRINTS" id="PR00320">
    <property type="entry name" value="GPROTEINBRPT"/>
</dbReference>
<dbReference type="GO" id="GO:0030968">
    <property type="term" value="P:endoplasmic reticulum unfolded protein response"/>
    <property type="evidence" value="ECO:0007669"/>
    <property type="project" value="Ensembl"/>
</dbReference>
<name>A0A493TTW0_ANAPP</name>
<keyword evidence="4" id="KW-0175">Coiled coil</keyword>
<dbReference type="STRING" id="8840.ENSAPLP00000029301"/>
<feature type="repeat" description="WD" evidence="3">
    <location>
        <begin position="90"/>
        <end position="124"/>
    </location>
</feature>
<dbReference type="PANTHER" id="PTHR44321">
    <property type="entry name" value="TRANSDUCIN BETA-LIKE PROTEIN 2"/>
    <property type="match status" value="1"/>
</dbReference>
<sequence length="495" mass="54169">MEPAALTGWGPLGALVLVLVLVPVLVPLLAAALRRAAPRGLPAAPPAGPGASSAAAARPEGLRKAKLPARARRDKPQPHSFTHRLLVAALKGHSGSVSCLDFSSSGKYLASCADDRTVRLWSTRDFTAREHRCLRANVELDHAELVRFSPDCRAFIVWLANGETIRVYKMTKKDDGTFTFTATSEDFPKKHKAPVINIGIAETDQSLEGSLLAVRELMDGSAAEVKMEMGWKGPGVRSTQHCQLTAAEATGKFIMTASSDTTILIWNLKGEVLASINTNQMNNAYAAVSPCGRFVASCGFTPDVKVWEVCFGKSGDFREVIRAFELKGHTAGIHYFSFSNDSRRMATVSKDGTWKFWDTDVEYKKQQDPYLLLTGKCEVTEPCHIALSPDAHVAAISCGTSIIVYNTRRGEEEERFVGVHGQCITDLAFDTSSRYLVSCGDRAIRVFHNTAGYRAVVEEMETMLKKTSNKATRERLEQQITSAKKALAAIYGRKH</sequence>
<dbReference type="GO" id="GO:0031369">
    <property type="term" value="F:translation initiation factor binding"/>
    <property type="evidence" value="ECO:0007669"/>
    <property type="project" value="Ensembl"/>
</dbReference>
<dbReference type="GeneTree" id="ENSGT00390000013836"/>
<keyword evidence="6" id="KW-0472">Membrane</keyword>
<dbReference type="InterPro" id="IPR036322">
    <property type="entry name" value="WD40_repeat_dom_sf"/>
</dbReference>
<proteinExistence type="predicted"/>
<dbReference type="Ensembl" id="ENSAPLT00000044510.1">
    <property type="protein sequence ID" value="ENSAPLP00000029301.1"/>
    <property type="gene ID" value="ENSAPLG00000007064.2"/>
</dbReference>
<dbReference type="Proteomes" id="UP000016666">
    <property type="component" value="Chromosome 20"/>
</dbReference>
<evidence type="ECO:0000256" key="6">
    <source>
        <dbReference type="SAM" id="Phobius"/>
    </source>
</evidence>
<keyword evidence="6" id="KW-1133">Transmembrane helix</keyword>
<evidence type="ECO:0000256" key="1">
    <source>
        <dbReference type="ARBA" id="ARBA00022574"/>
    </source>
</evidence>
<gene>
    <name evidence="7" type="primary">TBL2</name>
</gene>
<feature type="repeat" description="WD" evidence="3">
    <location>
        <begin position="326"/>
        <end position="358"/>
    </location>
</feature>
<keyword evidence="2" id="KW-0677">Repeat</keyword>
<dbReference type="InterPro" id="IPR020472">
    <property type="entry name" value="WD40_PAC1"/>
</dbReference>
<evidence type="ECO:0000313" key="7">
    <source>
        <dbReference type="Ensembl" id="ENSAPLP00000029301.1"/>
    </source>
</evidence>
<dbReference type="AlphaFoldDB" id="A0A493TTW0"/>
<dbReference type="InterPro" id="IPR015943">
    <property type="entry name" value="WD40/YVTN_repeat-like_dom_sf"/>
</dbReference>
<protein>
    <submittedName>
        <fullName evidence="7">Transducin beta like 2</fullName>
    </submittedName>
</protein>
<dbReference type="Pfam" id="PF00400">
    <property type="entry name" value="WD40"/>
    <property type="match status" value="3"/>
</dbReference>
<reference evidence="7" key="3">
    <citation type="submission" date="2025-09" db="UniProtKB">
        <authorList>
            <consortium name="Ensembl"/>
        </authorList>
    </citation>
    <scope>IDENTIFICATION</scope>
</reference>
<dbReference type="GO" id="GO:0042149">
    <property type="term" value="P:cellular response to glucose starvation"/>
    <property type="evidence" value="ECO:0007669"/>
    <property type="project" value="Ensembl"/>
</dbReference>
<organism evidence="7 8">
    <name type="scientific">Anas platyrhynchos platyrhynchos</name>
    <name type="common">Northern mallard</name>
    <dbReference type="NCBI Taxonomy" id="8840"/>
    <lineage>
        <taxon>Eukaryota</taxon>
        <taxon>Metazoa</taxon>
        <taxon>Chordata</taxon>
        <taxon>Craniata</taxon>
        <taxon>Vertebrata</taxon>
        <taxon>Euteleostomi</taxon>
        <taxon>Archelosauria</taxon>
        <taxon>Archosauria</taxon>
        <taxon>Dinosauria</taxon>
        <taxon>Saurischia</taxon>
        <taxon>Theropoda</taxon>
        <taxon>Coelurosauria</taxon>
        <taxon>Aves</taxon>
        <taxon>Neognathae</taxon>
        <taxon>Galloanserae</taxon>
        <taxon>Anseriformes</taxon>
        <taxon>Anatidae</taxon>
        <taxon>Anatinae</taxon>
        <taxon>Anas</taxon>
    </lineage>
</organism>
<feature type="coiled-coil region" evidence="4">
    <location>
        <begin position="457"/>
        <end position="493"/>
    </location>
</feature>
<feature type="transmembrane region" description="Helical" evidence="6">
    <location>
        <begin position="12"/>
        <end position="33"/>
    </location>
</feature>
<dbReference type="GO" id="GO:0051219">
    <property type="term" value="F:phosphoprotein binding"/>
    <property type="evidence" value="ECO:0007669"/>
    <property type="project" value="Ensembl"/>
</dbReference>
<dbReference type="InterPro" id="IPR042410">
    <property type="entry name" value="WBSCR13"/>
</dbReference>
<dbReference type="SUPFAM" id="SSF50978">
    <property type="entry name" value="WD40 repeat-like"/>
    <property type="match status" value="1"/>
</dbReference>
<evidence type="ECO:0000256" key="2">
    <source>
        <dbReference type="ARBA" id="ARBA00022737"/>
    </source>
</evidence>